<evidence type="ECO:0000313" key="2">
    <source>
        <dbReference type="EMBL" id="TVT58133.1"/>
    </source>
</evidence>
<dbReference type="SUPFAM" id="SSF54909">
    <property type="entry name" value="Dimeric alpha+beta barrel"/>
    <property type="match status" value="1"/>
</dbReference>
<dbReference type="Gene3D" id="3.30.70.100">
    <property type="match status" value="1"/>
</dbReference>
<reference evidence="2 3" key="1">
    <citation type="submission" date="2019-07" db="EMBL/GenBank/DDBJ databases">
        <title>The pathways for chlorine oxyanion respiration interact through the shared metabolite chlorate.</title>
        <authorList>
            <person name="Barnum T.P."/>
            <person name="Cheng Y."/>
            <person name="Hill K.A."/>
            <person name="Lucas L.N."/>
            <person name="Carlson H.K."/>
            <person name="Coates J.D."/>
        </authorList>
    </citation>
    <scope>NUCLEOTIDE SEQUENCE [LARGE SCALE GENOMIC DNA]</scope>
    <source>
        <strain evidence="2">BK-3</strain>
    </source>
</reference>
<comment type="caution">
    <text evidence="2">The sequence shown here is derived from an EMBL/GenBank/DDBJ whole genome shotgun (WGS) entry which is preliminary data.</text>
</comment>
<sequence length="95" mass="10744">MKAAYVIGHITVKNVEKWTEYRNKVPATLMPWGAELVLRGKLCSVLSGNHGHTDTVVIRFPDLKALNGWYSSPEYQSLIPLREKAAEVDLLSYEE</sequence>
<gene>
    <name evidence="2" type="ORF">FHK82_05315</name>
</gene>
<accession>A0A558DAY1</accession>
<dbReference type="Proteomes" id="UP000317355">
    <property type="component" value="Unassembled WGS sequence"/>
</dbReference>
<evidence type="ECO:0000259" key="1">
    <source>
        <dbReference type="Pfam" id="PF07045"/>
    </source>
</evidence>
<proteinExistence type="predicted"/>
<evidence type="ECO:0000313" key="3">
    <source>
        <dbReference type="Proteomes" id="UP000317355"/>
    </source>
</evidence>
<feature type="domain" description="DUF1330" evidence="1">
    <location>
        <begin position="4"/>
        <end position="91"/>
    </location>
</feature>
<organism evidence="2 3">
    <name type="scientific">Sedimenticola thiotaurini</name>
    <dbReference type="NCBI Taxonomy" id="1543721"/>
    <lineage>
        <taxon>Bacteria</taxon>
        <taxon>Pseudomonadati</taxon>
        <taxon>Pseudomonadota</taxon>
        <taxon>Gammaproteobacteria</taxon>
        <taxon>Chromatiales</taxon>
        <taxon>Sedimenticolaceae</taxon>
        <taxon>Sedimenticola</taxon>
    </lineage>
</organism>
<protein>
    <submittedName>
        <fullName evidence="2">DUF1330 domain-containing protein</fullName>
    </submittedName>
</protein>
<dbReference type="InterPro" id="IPR010753">
    <property type="entry name" value="DUF1330"/>
</dbReference>
<dbReference type="PANTHER" id="PTHR41521:SF4">
    <property type="entry name" value="BLR0684 PROTEIN"/>
    <property type="match status" value="1"/>
</dbReference>
<dbReference type="PANTHER" id="PTHR41521">
    <property type="match status" value="1"/>
</dbReference>
<dbReference type="EMBL" id="VMRY01000010">
    <property type="protein sequence ID" value="TVT58133.1"/>
    <property type="molecule type" value="Genomic_DNA"/>
</dbReference>
<dbReference type="Pfam" id="PF07045">
    <property type="entry name" value="DUF1330"/>
    <property type="match status" value="1"/>
</dbReference>
<name>A0A558DAY1_9GAMM</name>
<dbReference type="InterPro" id="IPR011008">
    <property type="entry name" value="Dimeric_a/b-barrel"/>
</dbReference>
<dbReference type="AlphaFoldDB" id="A0A558DAY1"/>